<evidence type="ECO:0000259" key="4">
    <source>
        <dbReference type="Pfam" id="PF00155"/>
    </source>
</evidence>
<dbReference type="SUPFAM" id="SSF53383">
    <property type="entry name" value="PLP-dependent transferases"/>
    <property type="match status" value="1"/>
</dbReference>
<dbReference type="EMBL" id="ABVQ01000035">
    <property type="protein sequence ID" value="EEC57747.1"/>
    <property type="molecule type" value="Genomic_DNA"/>
</dbReference>
<dbReference type="InterPro" id="IPR015422">
    <property type="entry name" value="PyrdxlP-dep_Trfase_small"/>
</dbReference>
<protein>
    <recommendedName>
        <fullName evidence="4">Aminotransferase class I/classII large domain-containing protein</fullName>
    </recommendedName>
</protein>
<dbReference type="InterPro" id="IPR004839">
    <property type="entry name" value="Aminotransferase_I/II_large"/>
</dbReference>
<dbReference type="Gene3D" id="3.90.1150.10">
    <property type="entry name" value="Aspartate Aminotransferase, domain 1"/>
    <property type="match status" value="1"/>
</dbReference>
<dbReference type="GO" id="GO:0030170">
    <property type="term" value="F:pyridoxal phosphate binding"/>
    <property type="evidence" value="ECO:0007669"/>
    <property type="project" value="InterPro"/>
</dbReference>
<dbReference type="CDD" id="cd00609">
    <property type="entry name" value="AAT_like"/>
    <property type="match status" value="1"/>
</dbReference>
<comment type="cofactor">
    <cofactor evidence="1">
        <name>pyridoxal 5'-phosphate</name>
        <dbReference type="ChEBI" id="CHEBI:597326"/>
    </cofactor>
</comment>
<dbReference type="GO" id="GO:0008483">
    <property type="term" value="F:transaminase activity"/>
    <property type="evidence" value="ECO:0007669"/>
    <property type="project" value="UniProtKB-KW"/>
</dbReference>
<dbReference type="InterPro" id="IPR015424">
    <property type="entry name" value="PyrdxlP-dep_Trfase"/>
</dbReference>
<accession>B7APX5</accession>
<keyword evidence="2" id="KW-0032">Aminotransferase</keyword>
<feature type="domain" description="Aminotransferase class I/classII large" evidence="4">
    <location>
        <begin position="33"/>
        <end position="379"/>
    </location>
</feature>
<dbReference type="InterPro" id="IPR050881">
    <property type="entry name" value="LL-DAP_aminotransferase"/>
</dbReference>
<evidence type="ECO:0000313" key="5">
    <source>
        <dbReference type="EMBL" id="EEC57747.1"/>
    </source>
</evidence>
<dbReference type="eggNOG" id="COG0436">
    <property type="taxonomic scope" value="Bacteria"/>
</dbReference>
<dbReference type="Proteomes" id="UP000003136">
    <property type="component" value="Unassembled WGS sequence"/>
</dbReference>
<keyword evidence="3" id="KW-0808">Transferase</keyword>
<proteinExistence type="predicted"/>
<dbReference type="HOGENOM" id="CLU_017584_4_5_9"/>
<dbReference type="InterPro" id="IPR015421">
    <property type="entry name" value="PyrdxlP-dep_Trfase_major"/>
</dbReference>
<comment type="caution">
    <text evidence="5">The sequence shown here is derived from an EMBL/GenBank/DDBJ whole genome shotgun (WGS) entry which is preliminary data.</text>
</comment>
<organism evidence="5 6">
    <name type="scientific">[Bacteroides] pectinophilus ATCC 43243</name>
    <dbReference type="NCBI Taxonomy" id="483218"/>
    <lineage>
        <taxon>Bacteria</taxon>
        <taxon>Bacillati</taxon>
        <taxon>Bacillota</taxon>
        <taxon>Clostridia</taxon>
        <taxon>Eubacteriales</taxon>
    </lineage>
</organism>
<dbReference type="Gene3D" id="3.40.640.10">
    <property type="entry name" value="Type I PLP-dependent aspartate aminotransferase-like (Major domain)"/>
    <property type="match status" value="1"/>
</dbReference>
<dbReference type="STRING" id="483218.BACPEC_00731"/>
<reference evidence="5 6" key="1">
    <citation type="submission" date="2008-11" db="EMBL/GenBank/DDBJ databases">
        <title>Draft genome sequence of Bacteroides pectinophilus (ATCC 43243).</title>
        <authorList>
            <person name="Sudarsanam P."/>
            <person name="Ley R."/>
            <person name="Guruge J."/>
            <person name="Turnbaugh P.J."/>
            <person name="Mahowald M."/>
            <person name="Liep D."/>
            <person name="Gordon J."/>
        </authorList>
    </citation>
    <scope>NUCLEOTIDE SEQUENCE [LARGE SCALE GENOMIC DNA]</scope>
    <source>
        <strain evidence="5 6">ATCC 43243</strain>
    </source>
</reference>
<gene>
    <name evidence="5" type="ORF">BACPEC_00731</name>
</gene>
<dbReference type="AlphaFoldDB" id="B7APX5"/>
<dbReference type="PANTHER" id="PTHR42832:SF3">
    <property type="entry name" value="L-GLUTAMINE--4-(METHYLSULFANYL)-2-OXOBUTANOATE AMINOTRANSFERASE"/>
    <property type="match status" value="1"/>
</dbReference>
<reference evidence="5 6" key="2">
    <citation type="submission" date="2008-11" db="EMBL/GenBank/DDBJ databases">
        <authorList>
            <person name="Fulton L."/>
            <person name="Clifton S."/>
            <person name="Fulton B."/>
            <person name="Xu J."/>
            <person name="Minx P."/>
            <person name="Pepin K.H."/>
            <person name="Johnson M."/>
            <person name="Bhonagiri V."/>
            <person name="Nash W.E."/>
            <person name="Mardis E.R."/>
            <person name="Wilson R.K."/>
        </authorList>
    </citation>
    <scope>NUCLEOTIDE SEQUENCE [LARGE SCALE GENOMIC DNA]</scope>
    <source>
        <strain evidence="5 6">ATCC 43243</strain>
    </source>
</reference>
<evidence type="ECO:0000256" key="1">
    <source>
        <dbReference type="ARBA" id="ARBA00001933"/>
    </source>
</evidence>
<dbReference type="PANTHER" id="PTHR42832">
    <property type="entry name" value="AMINO ACID AMINOTRANSFERASE"/>
    <property type="match status" value="1"/>
</dbReference>
<evidence type="ECO:0000256" key="2">
    <source>
        <dbReference type="ARBA" id="ARBA00022576"/>
    </source>
</evidence>
<sequence>MDFKFSDKALSFRPNIFNILNDKKNELLDAGRKVYNFSVGTPDFKPDEHVMKAVSEAALNADNYKYSLVDTDEMLDAVVGWYGRRYGVELKHDEIMSVAGTQEGMGHIALTMCNEGDIVLVPNPGYPIFEVGPYLNGAKIVHYDLHKDNGYLPDLNAIDGRIADKAKMMVVSYPLNPVCKCAPKSFYEELVTFAKAHDLLIVNDNAYSEIVYDGREGFSFLSIPGAKDVGVEFNSLSKTYNLTGLRISYLIGNSEIIKKYRTIRSQYDYGMSYLAQKAAVEALNGPQDSVYENRRRYQERRDALCGGLRSIGWNVPDSEGTMFVWAPLPAGYTDSEKFCMDFLENTGIICTPGSSFGSLGEGHVRFALVHPVDVINEAVGVAGQWLTTKQ</sequence>
<evidence type="ECO:0000256" key="3">
    <source>
        <dbReference type="ARBA" id="ARBA00022679"/>
    </source>
</evidence>
<dbReference type="Pfam" id="PF00155">
    <property type="entry name" value="Aminotran_1_2"/>
    <property type="match status" value="1"/>
</dbReference>
<keyword evidence="6" id="KW-1185">Reference proteome</keyword>
<name>B7APX5_9FIRM</name>
<evidence type="ECO:0000313" key="6">
    <source>
        <dbReference type="Proteomes" id="UP000003136"/>
    </source>
</evidence>